<evidence type="ECO:0000313" key="1">
    <source>
        <dbReference type="EMBL" id="GBP17043.1"/>
    </source>
</evidence>
<protein>
    <submittedName>
        <fullName evidence="1">Uncharacterized protein</fullName>
    </submittedName>
</protein>
<proteinExistence type="predicted"/>
<dbReference type="EMBL" id="BGZK01000084">
    <property type="protein sequence ID" value="GBP17043.1"/>
    <property type="molecule type" value="Genomic_DNA"/>
</dbReference>
<evidence type="ECO:0000313" key="2">
    <source>
        <dbReference type="Proteomes" id="UP000299102"/>
    </source>
</evidence>
<dbReference type="AlphaFoldDB" id="A0A4C1TSQ8"/>
<comment type="caution">
    <text evidence="1">The sequence shown here is derived from an EMBL/GenBank/DDBJ whole genome shotgun (WGS) entry which is preliminary data.</text>
</comment>
<sequence>MLWSIWLPYEKWAGSTGRSIISHHLPFINPTPLGLQVSMSGDENLLCGGLQARAKPERNGMDVAKLTNTWADLEIIVITNIQALYIYSKVGTIVDLINESNGYDKT</sequence>
<dbReference type="Proteomes" id="UP000299102">
    <property type="component" value="Unassembled WGS sequence"/>
</dbReference>
<keyword evidence="2" id="KW-1185">Reference proteome</keyword>
<name>A0A4C1TSQ8_EUMVA</name>
<accession>A0A4C1TSQ8</accession>
<organism evidence="1 2">
    <name type="scientific">Eumeta variegata</name>
    <name type="common">Bagworm moth</name>
    <name type="synonym">Eumeta japonica</name>
    <dbReference type="NCBI Taxonomy" id="151549"/>
    <lineage>
        <taxon>Eukaryota</taxon>
        <taxon>Metazoa</taxon>
        <taxon>Ecdysozoa</taxon>
        <taxon>Arthropoda</taxon>
        <taxon>Hexapoda</taxon>
        <taxon>Insecta</taxon>
        <taxon>Pterygota</taxon>
        <taxon>Neoptera</taxon>
        <taxon>Endopterygota</taxon>
        <taxon>Lepidoptera</taxon>
        <taxon>Glossata</taxon>
        <taxon>Ditrysia</taxon>
        <taxon>Tineoidea</taxon>
        <taxon>Psychidae</taxon>
        <taxon>Oiketicinae</taxon>
        <taxon>Eumeta</taxon>
    </lineage>
</organism>
<gene>
    <name evidence="1" type="ORF">EVAR_8115_1</name>
</gene>
<reference evidence="1 2" key="1">
    <citation type="journal article" date="2019" name="Commun. Biol.">
        <title>The bagworm genome reveals a unique fibroin gene that provides high tensile strength.</title>
        <authorList>
            <person name="Kono N."/>
            <person name="Nakamura H."/>
            <person name="Ohtoshi R."/>
            <person name="Tomita M."/>
            <person name="Numata K."/>
            <person name="Arakawa K."/>
        </authorList>
    </citation>
    <scope>NUCLEOTIDE SEQUENCE [LARGE SCALE GENOMIC DNA]</scope>
</reference>